<dbReference type="STRING" id="686832.A0A0C3CHF8"/>
<dbReference type="OrthoDB" id="3258400at2759"/>
<protein>
    <submittedName>
        <fullName evidence="1">Uncharacterized protein</fullName>
    </submittedName>
</protein>
<gene>
    <name evidence="1" type="ORF">M413DRAFT_222754</name>
</gene>
<dbReference type="AlphaFoldDB" id="A0A0C3CHF8"/>
<accession>A0A0C3CHF8</accession>
<sequence length="247" mass="27669">MDSFSLHYDYTQATDYTGAIYTAPPIPQHPPLQLYAPIPLPGQSALLYSEPEPVHPYGEPSPDAQYYEEPLPEFIPLRPCDLPNPPLDINYLAGDPQQVTFPTPSELLAELAAKGLPPTSDEFASDVRSESASKARRRAMAKSIGFVPTDPDTISSHDKKRHYLECLEQYVLYLHQQIESVVGATPSPLVRTSSYPGLTSRSIRTLLVHMEHQTRRLNINTLSEEQRFLNLRDRVMQRAGCADQLPS</sequence>
<reference evidence="1 2" key="1">
    <citation type="submission" date="2014-04" db="EMBL/GenBank/DDBJ databases">
        <authorList>
            <consortium name="DOE Joint Genome Institute"/>
            <person name="Kuo A."/>
            <person name="Gay G."/>
            <person name="Dore J."/>
            <person name="Kohler A."/>
            <person name="Nagy L.G."/>
            <person name="Floudas D."/>
            <person name="Copeland A."/>
            <person name="Barry K.W."/>
            <person name="Cichocki N."/>
            <person name="Veneault-Fourrey C."/>
            <person name="LaButti K."/>
            <person name="Lindquist E.A."/>
            <person name="Lipzen A."/>
            <person name="Lundell T."/>
            <person name="Morin E."/>
            <person name="Murat C."/>
            <person name="Sun H."/>
            <person name="Tunlid A."/>
            <person name="Henrissat B."/>
            <person name="Grigoriev I.V."/>
            <person name="Hibbett D.S."/>
            <person name="Martin F."/>
            <person name="Nordberg H.P."/>
            <person name="Cantor M.N."/>
            <person name="Hua S.X."/>
        </authorList>
    </citation>
    <scope>NUCLEOTIDE SEQUENCE [LARGE SCALE GENOMIC DNA]</scope>
    <source>
        <strain evidence="2">h7</strain>
    </source>
</reference>
<evidence type="ECO:0000313" key="1">
    <source>
        <dbReference type="EMBL" id="KIM48135.1"/>
    </source>
</evidence>
<dbReference type="HOGENOM" id="CLU_062667_1_0_1"/>
<proteinExistence type="predicted"/>
<name>A0A0C3CHF8_HEBCY</name>
<dbReference type="Proteomes" id="UP000053424">
    <property type="component" value="Unassembled WGS sequence"/>
</dbReference>
<reference evidence="2" key="2">
    <citation type="submission" date="2015-01" db="EMBL/GenBank/DDBJ databases">
        <title>Evolutionary Origins and Diversification of the Mycorrhizal Mutualists.</title>
        <authorList>
            <consortium name="DOE Joint Genome Institute"/>
            <consortium name="Mycorrhizal Genomics Consortium"/>
            <person name="Kohler A."/>
            <person name="Kuo A."/>
            <person name="Nagy L.G."/>
            <person name="Floudas D."/>
            <person name="Copeland A."/>
            <person name="Barry K.W."/>
            <person name="Cichocki N."/>
            <person name="Veneault-Fourrey C."/>
            <person name="LaButti K."/>
            <person name="Lindquist E.A."/>
            <person name="Lipzen A."/>
            <person name="Lundell T."/>
            <person name="Morin E."/>
            <person name="Murat C."/>
            <person name="Riley R."/>
            <person name="Ohm R."/>
            <person name="Sun H."/>
            <person name="Tunlid A."/>
            <person name="Henrissat B."/>
            <person name="Grigoriev I.V."/>
            <person name="Hibbett D.S."/>
            <person name="Martin F."/>
        </authorList>
    </citation>
    <scope>NUCLEOTIDE SEQUENCE [LARGE SCALE GENOMIC DNA]</scope>
    <source>
        <strain evidence="2">h7</strain>
    </source>
</reference>
<evidence type="ECO:0000313" key="2">
    <source>
        <dbReference type="Proteomes" id="UP000053424"/>
    </source>
</evidence>
<organism evidence="1 2">
    <name type="scientific">Hebeloma cylindrosporum</name>
    <dbReference type="NCBI Taxonomy" id="76867"/>
    <lineage>
        <taxon>Eukaryota</taxon>
        <taxon>Fungi</taxon>
        <taxon>Dikarya</taxon>
        <taxon>Basidiomycota</taxon>
        <taxon>Agaricomycotina</taxon>
        <taxon>Agaricomycetes</taxon>
        <taxon>Agaricomycetidae</taxon>
        <taxon>Agaricales</taxon>
        <taxon>Agaricineae</taxon>
        <taxon>Hymenogastraceae</taxon>
        <taxon>Hebeloma</taxon>
    </lineage>
</organism>
<keyword evidence="2" id="KW-1185">Reference proteome</keyword>
<dbReference type="EMBL" id="KN831769">
    <property type="protein sequence ID" value="KIM48135.1"/>
    <property type="molecule type" value="Genomic_DNA"/>
</dbReference>